<dbReference type="EC" id="2.7.7.65" evidence="1"/>
<dbReference type="Gene3D" id="3.30.70.270">
    <property type="match status" value="1"/>
</dbReference>
<dbReference type="InterPro" id="IPR000160">
    <property type="entry name" value="GGDEF_dom"/>
</dbReference>
<dbReference type="CDD" id="cd01949">
    <property type="entry name" value="GGDEF"/>
    <property type="match status" value="1"/>
</dbReference>
<dbReference type="Proteomes" id="UP001628193">
    <property type="component" value="Unassembled WGS sequence"/>
</dbReference>
<feature type="transmembrane region" description="Helical" evidence="3">
    <location>
        <begin position="29"/>
        <end position="46"/>
    </location>
</feature>
<reference evidence="5 6" key="2">
    <citation type="submission" date="2024-09" db="EMBL/GenBank/DDBJ databases">
        <title>Draft genome sequence of Candidatus Magnetaquicoccaceae bacterium FCR-1.</title>
        <authorList>
            <person name="Shimoshige H."/>
            <person name="Shimamura S."/>
            <person name="Taoka A."/>
            <person name="Kobayashi H."/>
            <person name="Maekawa T."/>
        </authorList>
    </citation>
    <scope>NUCLEOTIDE SEQUENCE [LARGE SCALE GENOMIC DNA]</scope>
    <source>
        <strain evidence="5 6">FCR-1</strain>
    </source>
</reference>
<sequence length="373" mass="41711">MPKSQFVHFLLGGAEFEEDEEYLQFQFRFLYILMLNGLVFNSAILVSDGLGVMKLGTAHLIMTHAYSLVSLLLMVLVWGRKERFFRVAWSYVVLNFLQFVSALLFVTADEMRVVWFFLQISGVYILLGAWPGMVNTLVTILAIHGVNQYLQPPLSSHALSTLTLSLGAAGVVFHVYSSRSVSFHRRMVESNIQLRKLSTEDPLTGLLNARAYYALVDRLIRLSTRSGASFAVLFIDLDHFKSINDRYGHEAGDTVLKETAACLKRLIRHSDALGRIGGEEFSIFLSTITPEEALKFAEKLRSDIERLMPRIEAMPLRITASIGVAMNQAEPLTFAEIQGQADQAMYRAKAAGRNRVTLFDGQAVSHATTVVAH</sequence>
<keyword evidence="3" id="KW-1133">Transmembrane helix</keyword>
<keyword evidence="3" id="KW-0472">Membrane</keyword>
<reference evidence="5 6" key="1">
    <citation type="submission" date="2024-05" db="EMBL/GenBank/DDBJ databases">
        <authorList>
            <consortium name="Candidatus Magnetaquicoccaceae bacterium FCR-1 genome sequencing consortium"/>
            <person name="Shimoshige H."/>
            <person name="Shimamura S."/>
            <person name="Taoka A."/>
            <person name="Kobayashi H."/>
            <person name="Maekawa T."/>
        </authorList>
    </citation>
    <scope>NUCLEOTIDE SEQUENCE [LARGE SCALE GENOMIC DNA]</scope>
    <source>
        <strain evidence="5 6">FCR-1</strain>
    </source>
</reference>
<dbReference type="InterPro" id="IPR050469">
    <property type="entry name" value="Diguanylate_Cyclase"/>
</dbReference>
<keyword evidence="6" id="KW-1185">Reference proteome</keyword>
<proteinExistence type="predicted"/>
<name>A0ABQ0C5K1_9PROT</name>
<comment type="catalytic activity">
    <reaction evidence="2">
        <text>2 GTP = 3',3'-c-di-GMP + 2 diphosphate</text>
        <dbReference type="Rhea" id="RHEA:24898"/>
        <dbReference type="ChEBI" id="CHEBI:33019"/>
        <dbReference type="ChEBI" id="CHEBI:37565"/>
        <dbReference type="ChEBI" id="CHEBI:58805"/>
        <dbReference type="EC" id="2.7.7.65"/>
    </reaction>
</comment>
<evidence type="ECO:0000313" key="6">
    <source>
        <dbReference type="Proteomes" id="UP001628193"/>
    </source>
</evidence>
<feature type="transmembrane region" description="Helical" evidence="3">
    <location>
        <begin position="154"/>
        <end position="176"/>
    </location>
</feature>
<feature type="transmembrane region" description="Helical" evidence="3">
    <location>
        <begin position="84"/>
        <end position="106"/>
    </location>
</feature>
<evidence type="ECO:0000256" key="3">
    <source>
        <dbReference type="SAM" id="Phobius"/>
    </source>
</evidence>
<feature type="domain" description="GGDEF" evidence="4">
    <location>
        <begin position="228"/>
        <end position="361"/>
    </location>
</feature>
<organism evidence="5 6">
    <name type="scientific">Candidatus Magnetaquiglobus chichijimensis</name>
    <dbReference type="NCBI Taxonomy" id="3141448"/>
    <lineage>
        <taxon>Bacteria</taxon>
        <taxon>Pseudomonadati</taxon>
        <taxon>Pseudomonadota</taxon>
        <taxon>Magnetococcia</taxon>
        <taxon>Magnetococcales</taxon>
        <taxon>Candidatus Magnetaquicoccaceae</taxon>
        <taxon>Candidatus Magnetaquiglobus</taxon>
    </lineage>
</organism>
<evidence type="ECO:0000256" key="1">
    <source>
        <dbReference type="ARBA" id="ARBA00012528"/>
    </source>
</evidence>
<dbReference type="PANTHER" id="PTHR45138:SF9">
    <property type="entry name" value="DIGUANYLATE CYCLASE DGCM-RELATED"/>
    <property type="match status" value="1"/>
</dbReference>
<dbReference type="RefSeq" id="WP_420903879.1">
    <property type="nucleotide sequence ID" value="NZ_BAAFGK010000002.1"/>
</dbReference>
<comment type="caution">
    <text evidence="5">The sequence shown here is derived from an EMBL/GenBank/DDBJ whole genome shotgun (WGS) entry which is preliminary data.</text>
</comment>
<dbReference type="EMBL" id="BAAFGK010000002">
    <property type="protein sequence ID" value="GAB0056163.1"/>
    <property type="molecule type" value="Genomic_DNA"/>
</dbReference>
<gene>
    <name evidence="5" type="ORF">SIID45300_00468</name>
</gene>
<dbReference type="PANTHER" id="PTHR45138">
    <property type="entry name" value="REGULATORY COMPONENTS OF SENSORY TRANSDUCTION SYSTEM"/>
    <property type="match status" value="1"/>
</dbReference>
<protein>
    <recommendedName>
        <fullName evidence="1">diguanylate cyclase</fullName>
        <ecNumber evidence="1">2.7.7.65</ecNumber>
    </recommendedName>
</protein>
<evidence type="ECO:0000259" key="4">
    <source>
        <dbReference type="PROSITE" id="PS50887"/>
    </source>
</evidence>
<keyword evidence="3" id="KW-0812">Transmembrane</keyword>
<dbReference type="PROSITE" id="PS50887">
    <property type="entry name" value="GGDEF"/>
    <property type="match status" value="1"/>
</dbReference>
<accession>A0ABQ0C5K1</accession>
<evidence type="ECO:0000313" key="5">
    <source>
        <dbReference type="EMBL" id="GAB0056163.1"/>
    </source>
</evidence>
<dbReference type="InterPro" id="IPR043128">
    <property type="entry name" value="Rev_trsase/Diguanyl_cyclase"/>
</dbReference>
<dbReference type="NCBIfam" id="TIGR00254">
    <property type="entry name" value="GGDEF"/>
    <property type="match status" value="1"/>
</dbReference>
<feature type="transmembrane region" description="Helical" evidence="3">
    <location>
        <begin position="113"/>
        <end position="134"/>
    </location>
</feature>
<dbReference type="SMART" id="SM00267">
    <property type="entry name" value="GGDEF"/>
    <property type="match status" value="1"/>
</dbReference>
<dbReference type="Pfam" id="PF00990">
    <property type="entry name" value="GGDEF"/>
    <property type="match status" value="1"/>
</dbReference>
<dbReference type="SUPFAM" id="SSF55073">
    <property type="entry name" value="Nucleotide cyclase"/>
    <property type="match status" value="1"/>
</dbReference>
<dbReference type="InterPro" id="IPR029787">
    <property type="entry name" value="Nucleotide_cyclase"/>
</dbReference>
<evidence type="ECO:0000256" key="2">
    <source>
        <dbReference type="ARBA" id="ARBA00034247"/>
    </source>
</evidence>
<feature type="transmembrane region" description="Helical" evidence="3">
    <location>
        <begin position="58"/>
        <end position="78"/>
    </location>
</feature>